<geneLocation type="plasmid" evidence="2 3">
    <name>unnamed1</name>
</geneLocation>
<gene>
    <name evidence="2" type="ORF">C6571_18130</name>
</gene>
<keyword evidence="2" id="KW-0614">Plasmid</keyword>
<reference evidence="2 3" key="1">
    <citation type="submission" date="2018-03" db="EMBL/GenBank/DDBJ databases">
        <title>Genome sequencing of Simplicispira sp.</title>
        <authorList>
            <person name="Kim S.-J."/>
            <person name="Heo J."/>
            <person name="Kwon S.-W."/>
        </authorList>
    </citation>
    <scope>NUCLEOTIDE SEQUENCE [LARGE SCALE GENOMIC DNA]</scope>
    <source>
        <strain evidence="2 3">SC1-8</strain>
        <plasmid evidence="2 3">unnamed1</plasmid>
    </source>
</reference>
<dbReference type="EMBL" id="CP027670">
    <property type="protein sequence ID" value="AVO43364.1"/>
    <property type="molecule type" value="Genomic_DNA"/>
</dbReference>
<name>A0A2S0N5C8_9BURK</name>
<dbReference type="AlphaFoldDB" id="A0A2S0N5C8"/>
<protein>
    <submittedName>
        <fullName evidence="2">Uncharacterized protein</fullName>
    </submittedName>
</protein>
<keyword evidence="1" id="KW-1133">Transmembrane helix</keyword>
<evidence type="ECO:0000313" key="3">
    <source>
        <dbReference type="Proteomes" id="UP000239326"/>
    </source>
</evidence>
<feature type="transmembrane region" description="Helical" evidence="1">
    <location>
        <begin position="71"/>
        <end position="95"/>
    </location>
</feature>
<keyword evidence="1" id="KW-0812">Transmembrane</keyword>
<organism evidence="2 3">
    <name type="scientific">Simplicispira suum</name>
    <dbReference type="NCBI Taxonomy" id="2109915"/>
    <lineage>
        <taxon>Bacteria</taxon>
        <taxon>Pseudomonadati</taxon>
        <taxon>Pseudomonadota</taxon>
        <taxon>Betaproteobacteria</taxon>
        <taxon>Burkholderiales</taxon>
        <taxon>Comamonadaceae</taxon>
        <taxon>Simplicispira</taxon>
    </lineage>
</organism>
<evidence type="ECO:0000313" key="2">
    <source>
        <dbReference type="EMBL" id="AVO43364.1"/>
    </source>
</evidence>
<accession>A0A2S0N5C8</accession>
<sequence length="174" mass="18793">MSSERQKGFAERFALLFIEQAIGDECPGCWAVIDDPLHFGYAEFHAGELLSKRLHSFEHGLFDLCLGLEGLVPVGGLVFGVASVFAFAGGVFHLVEQTKLAVHAHHEGDFIPHLGAQAFQQFGIAFEQLQRLVGLIVAVDVAPPVGEVLRDPPFGLGAVRLFPTSRTRAKGSSL</sequence>
<dbReference type="Proteomes" id="UP000239326">
    <property type="component" value="Plasmid unnamed1"/>
</dbReference>
<evidence type="ECO:0000256" key="1">
    <source>
        <dbReference type="SAM" id="Phobius"/>
    </source>
</evidence>
<keyword evidence="1" id="KW-0472">Membrane</keyword>
<dbReference type="KEGG" id="simp:C6571_18130"/>
<keyword evidence="3" id="KW-1185">Reference proteome</keyword>
<proteinExistence type="predicted"/>